<dbReference type="InterPro" id="IPR036890">
    <property type="entry name" value="HATPase_C_sf"/>
</dbReference>
<dbReference type="InterPro" id="IPR003594">
    <property type="entry name" value="HATPase_dom"/>
</dbReference>
<dbReference type="EMBL" id="CP064942">
    <property type="protein sequence ID" value="QPH52752.1"/>
    <property type="molecule type" value="Genomic_DNA"/>
</dbReference>
<dbReference type="InterPro" id="IPR003661">
    <property type="entry name" value="HisK_dim/P_dom"/>
</dbReference>
<evidence type="ECO:0000256" key="6">
    <source>
        <dbReference type="ARBA" id="ARBA00022679"/>
    </source>
</evidence>
<evidence type="ECO:0000256" key="9">
    <source>
        <dbReference type="ARBA" id="ARBA00022840"/>
    </source>
</evidence>
<dbReference type="Pfam" id="PF02518">
    <property type="entry name" value="HATPase_c"/>
    <property type="match status" value="1"/>
</dbReference>
<dbReference type="NCBIfam" id="NF033792">
    <property type="entry name" value="ActS_PrrB_HisK"/>
    <property type="match status" value="1"/>
</dbReference>
<dbReference type="Gene3D" id="3.30.565.10">
    <property type="entry name" value="Histidine kinase-like ATPase, C-terminal domain"/>
    <property type="match status" value="1"/>
</dbReference>
<dbReference type="InterPro" id="IPR036097">
    <property type="entry name" value="HisK_dim/P_sf"/>
</dbReference>
<dbReference type="SMART" id="SM00387">
    <property type="entry name" value="HATPase_c"/>
    <property type="match status" value="1"/>
</dbReference>
<keyword evidence="6" id="KW-0808">Transferase</keyword>
<sequence length="470" mass="50720">MRDSRAARSDWVRLRTVLTLRWCAIAGQLAALLTATFALGIELPLEQCLAVLFVSVAVNVVGGIVLPENKRLSADYTTAILLFDLFQLAVMLYLTGGLTNPFVVLISGPVIIAATALPFRVVLGLGGMTIALTSALMFWYVPLTLDSGGPLQLPDIYLFGMWLAVSIAVLFFGIYAARVTNEMFAMSEALVATQMALAREQQLSALGGVVAAAAHELGTPLATIKLAAAELADELEPGSPLAEDAELIGAQADRCREILRDMGQAGKDDTHLHHAPLATVIDEAAQPHAERGKRVIVRLDGNPDPDRMREQPTMTRTPEIIHGLRNLIQNAVDFADSTVWVDATWDHDVLRIVVGDDGPGYPPELIGRLGDPFTAGRRRRRENRRKGYDGMGLGLFIAKTLLERSGAQLTFTNGSQPGQRRPRVGAPEFARPPGALVEVAWPRSTVAPLEDAARGVLGHNQPILQMRSAG</sequence>
<dbReference type="PROSITE" id="PS50109">
    <property type="entry name" value="HIS_KIN"/>
    <property type="match status" value="1"/>
</dbReference>
<protein>
    <recommendedName>
        <fullName evidence="3">histidine kinase</fullName>
        <ecNumber evidence="3">2.7.13.3</ecNumber>
    </recommendedName>
</protein>
<dbReference type="InterPro" id="IPR005467">
    <property type="entry name" value="His_kinase_dom"/>
</dbReference>
<proteinExistence type="predicted"/>
<feature type="transmembrane region" description="Helical" evidence="11">
    <location>
        <begin position="20"/>
        <end position="41"/>
    </location>
</feature>
<dbReference type="PRINTS" id="PR00344">
    <property type="entry name" value="BCTRLSENSOR"/>
</dbReference>
<dbReference type="RefSeq" id="WP_196101963.1">
    <property type="nucleotide sequence ID" value="NZ_CP064942.1"/>
</dbReference>
<comment type="catalytic activity">
    <reaction evidence="1">
        <text>ATP + protein L-histidine = ADP + protein N-phospho-L-histidine.</text>
        <dbReference type="EC" id="2.7.13.3"/>
    </reaction>
</comment>
<dbReference type="NCBIfam" id="NF045988">
    <property type="entry name" value="HisKinRegBRhodob"/>
    <property type="match status" value="1"/>
</dbReference>
<feature type="transmembrane region" description="Helical" evidence="11">
    <location>
        <begin position="78"/>
        <end position="95"/>
    </location>
</feature>
<evidence type="ECO:0000256" key="5">
    <source>
        <dbReference type="ARBA" id="ARBA00022553"/>
    </source>
</evidence>
<dbReference type="Pfam" id="PF00512">
    <property type="entry name" value="HisKA"/>
    <property type="match status" value="1"/>
</dbReference>
<keyword evidence="7" id="KW-0547">Nucleotide-binding</keyword>
<comment type="subcellular location">
    <subcellularLocation>
        <location evidence="2">Cell membrane</location>
        <topology evidence="2">Multi-pass membrane protein</topology>
    </subcellularLocation>
</comment>
<evidence type="ECO:0000256" key="4">
    <source>
        <dbReference type="ARBA" id="ARBA00022475"/>
    </source>
</evidence>
<evidence type="ECO:0000256" key="11">
    <source>
        <dbReference type="SAM" id="Phobius"/>
    </source>
</evidence>
<dbReference type="SUPFAM" id="SSF47384">
    <property type="entry name" value="Homodimeric domain of signal transducing histidine kinase"/>
    <property type="match status" value="1"/>
</dbReference>
<dbReference type="GO" id="GO:0005524">
    <property type="term" value="F:ATP binding"/>
    <property type="evidence" value="ECO:0007669"/>
    <property type="project" value="UniProtKB-KW"/>
</dbReference>
<dbReference type="SMART" id="SM00388">
    <property type="entry name" value="HisKA"/>
    <property type="match status" value="1"/>
</dbReference>
<dbReference type="InterPro" id="IPR047770">
    <property type="entry name" value="RegB"/>
</dbReference>
<dbReference type="InterPro" id="IPR050980">
    <property type="entry name" value="2C_sensor_his_kinase"/>
</dbReference>
<accession>A0A7S9LPF4</accession>
<dbReference type="InterPro" id="IPR004358">
    <property type="entry name" value="Sig_transdc_His_kin-like_C"/>
</dbReference>
<evidence type="ECO:0000256" key="8">
    <source>
        <dbReference type="ARBA" id="ARBA00022777"/>
    </source>
</evidence>
<dbReference type="PANTHER" id="PTHR44936">
    <property type="entry name" value="SENSOR PROTEIN CREC"/>
    <property type="match status" value="1"/>
</dbReference>
<keyword evidence="11" id="KW-1133">Transmembrane helix</keyword>
<evidence type="ECO:0000256" key="7">
    <source>
        <dbReference type="ARBA" id="ARBA00022741"/>
    </source>
</evidence>
<keyword evidence="14" id="KW-1185">Reference proteome</keyword>
<keyword evidence="5" id="KW-0597">Phosphoprotein</keyword>
<feature type="transmembrane region" description="Helical" evidence="11">
    <location>
        <begin position="122"/>
        <end position="141"/>
    </location>
</feature>
<evidence type="ECO:0000256" key="10">
    <source>
        <dbReference type="SAM" id="MobiDB-lite"/>
    </source>
</evidence>
<keyword evidence="8 13" id="KW-0418">Kinase</keyword>
<reference evidence="13 14" key="1">
    <citation type="submission" date="2020-11" db="EMBL/GenBank/DDBJ databases">
        <title>Description of Pontivivens ytuae sp. nov. isolated from deep sea sediment of Mariana Trench.</title>
        <authorList>
            <person name="Wang Z."/>
            <person name="Sun Q.-L."/>
            <person name="Xu X.-D."/>
            <person name="Tang Y.-Z."/>
            <person name="Zhang J."/>
        </authorList>
    </citation>
    <scope>NUCLEOTIDE SEQUENCE [LARGE SCALE GENOMIC DNA]</scope>
    <source>
        <strain evidence="13 14">MT2928</strain>
    </source>
</reference>
<keyword evidence="9" id="KW-0067">ATP-binding</keyword>
<dbReference type="EC" id="2.7.13.3" evidence="3"/>
<keyword evidence="11" id="KW-0812">Transmembrane</keyword>
<dbReference type="GO" id="GO:0005886">
    <property type="term" value="C:plasma membrane"/>
    <property type="evidence" value="ECO:0007669"/>
    <property type="project" value="UniProtKB-SubCell"/>
</dbReference>
<dbReference type="SUPFAM" id="SSF55874">
    <property type="entry name" value="ATPase domain of HSP90 chaperone/DNA topoisomerase II/histidine kinase"/>
    <property type="match status" value="1"/>
</dbReference>
<dbReference type="GO" id="GO:0000155">
    <property type="term" value="F:phosphorelay sensor kinase activity"/>
    <property type="evidence" value="ECO:0007669"/>
    <property type="project" value="InterPro"/>
</dbReference>
<keyword evidence="4" id="KW-1003">Cell membrane</keyword>
<feature type="region of interest" description="Disordered" evidence="10">
    <location>
        <begin position="410"/>
        <end position="429"/>
    </location>
</feature>
<dbReference type="CDD" id="cd00082">
    <property type="entry name" value="HisKA"/>
    <property type="match status" value="1"/>
</dbReference>
<dbReference type="PANTHER" id="PTHR44936:SF10">
    <property type="entry name" value="SENSOR PROTEIN RSTB"/>
    <property type="match status" value="1"/>
</dbReference>
<dbReference type="Gene3D" id="1.10.287.130">
    <property type="match status" value="1"/>
</dbReference>
<feature type="domain" description="Histidine kinase" evidence="12">
    <location>
        <begin position="212"/>
        <end position="418"/>
    </location>
</feature>
<evidence type="ECO:0000313" key="14">
    <source>
        <dbReference type="Proteomes" id="UP000594800"/>
    </source>
</evidence>
<feature type="transmembrane region" description="Helical" evidence="11">
    <location>
        <begin position="101"/>
        <end position="117"/>
    </location>
</feature>
<evidence type="ECO:0000256" key="3">
    <source>
        <dbReference type="ARBA" id="ARBA00012438"/>
    </source>
</evidence>
<evidence type="ECO:0000259" key="12">
    <source>
        <dbReference type="PROSITE" id="PS50109"/>
    </source>
</evidence>
<evidence type="ECO:0000313" key="13">
    <source>
        <dbReference type="EMBL" id="QPH52752.1"/>
    </source>
</evidence>
<evidence type="ECO:0000256" key="2">
    <source>
        <dbReference type="ARBA" id="ARBA00004651"/>
    </source>
</evidence>
<gene>
    <name evidence="13" type="ORF">I0K15_13135</name>
</gene>
<dbReference type="AlphaFoldDB" id="A0A7S9LPF4"/>
<name>A0A7S9LPF4_9RHOB</name>
<dbReference type="Proteomes" id="UP000594800">
    <property type="component" value="Chromosome"/>
</dbReference>
<dbReference type="KEGG" id="poz:I0K15_13135"/>
<organism evidence="13 14">
    <name type="scientific">Pontivivens ytuae</name>
    <dbReference type="NCBI Taxonomy" id="2789856"/>
    <lineage>
        <taxon>Bacteria</taxon>
        <taxon>Pseudomonadati</taxon>
        <taxon>Pseudomonadota</taxon>
        <taxon>Alphaproteobacteria</taxon>
        <taxon>Rhodobacterales</taxon>
        <taxon>Paracoccaceae</taxon>
        <taxon>Pontivivens</taxon>
    </lineage>
</organism>
<feature type="transmembrane region" description="Helical" evidence="11">
    <location>
        <begin position="156"/>
        <end position="177"/>
    </location>
</feature>
<evidence type="ECO:0000256" key="1">
    <source>
        <dbReference type="ARBA" id="ARBA00000085"/>
    </source>
</evidence>
<feature type="transmembrane region" description="Helical" evidence="11">
    <location>
        <begin position="47"/>
        <end position="66"/>
    </location>
</feature>
<keyword evidence="11" id="KW-0472">Membrane</keyword>